<comment type="caution">
    <text evidence="7">The sequence shown here is derived from an EMBL/GenBank/DDBJ whole genome shotgun (WGS) entry which is preliminary data.</text>
</comment>
<dbReference type="Pfam" id="PF07039">
    <property type="entry name" value="SGF29_Tudor"/>
    <property type="match status" value="1"/>
</dbReference>
<evidence type="ECO:0000256" key="3">
    <source>
        <dbReference type="ARBA" id="ARBA00023163"/>
    </source>
</evidence>
<protein>
    <recommendedName>
        <fullName evidence="6">SGF29 C-terminal domain-containing protein</fullName>
    </recommendedName>
</protein>
<proteinExistence type="predicted"/>
<feature type="region of interest" description="Disordered" evidence="5">
    <location>
        <begin position="72"/>
        <end position="91"/>
    </location>
</feature>
<feature type="compositionally biased region" description="Polar residues" evidence="5">
    <location>
        <begin position="79"/>
        <end position="91"/>
    </location>
</feature>
<comment type="subcellular location">
    <subcellularLocation>
        <location evidence="1">Nucleus</location>
    </subcellularLocation>
</comment>
<gene>
    <name evidence="7" type="ORF">EDS130_LOCUS1334</name>
</gene>
<dbReference type="InterPro" id="IPR037802">
    <property type="entry name" value="SGF29"/>
</dbReference>
<name>A0A813N437_ADIRI</name>
<feature type="region of interest" description="Disordered" evidence="5">
    <location>
        <begin position="1"/>
        <end position="37"/>
    </location>
</feature>
<evidence type="ECO:0000313" key="7">
    <source>
        <dbReference type="EMBL" id="CAF0734417.1"/>
    </source>
</evidence>
<dbReference type="InterPro" id="IPR010750">
    <property type="entry name" value="SGF29_tudor-like_dom"/>
</dbReference>
<dbReference type="PANTHER" id="PTHR21539">
    <property type="entry name" value="SAGA-ASSOCIATED FACTOR 29"/>
    <property type="match status" value="1"/>
</dbReference>
<dbReference type="PANTHER" id="PTHR21539:SF0">
    <property type="entry name" value="SAGA-ASSOCIATED FACTOR 29"/>
    <property type="match status" value="1"/>
</dbReference>
<keyword evidence="2" id="KW-0805">Transcription regulation</keyword>
<feature type="compositionally biased region" description="Polar residues" evidence="5">
    <location>
        <begin position="1"/>
        <end position="11"/>
    </location>
</feature>
<evidence type="ECO:0000256" key="5">
    <source>
        <dbReference type="SAM" id="MobiDB-lite"/>
    </source>
</evidence>
<dbReference type="InterPro" id="IPR047287">
    <property type="entry name" value="Tudor_SGF29_rpt2"/>
</dbReference>
<dbReference type="CDD" id="cd20393">
    <property type="entry name" value="Tudor_SGF29_rpt1"/>
    <property type="match status" value="1"/>
</dbReference>
<dbReference type="AlphaFoldDB" id="A0A813N437"/>
<evidence type="ECO:0000256" key="2">
    <source>
        <dbReference type="ARBA" id="ARBA00023015"/>
    </source>
</evidence>
<dbReference type="CDD" id="cd20394">
    <property type="entry name" value="Tudor_SGF29_rpt2"/>
    <property type="match status" value="1"/>
</dbReference>
<reference evidence="7" key="1">
    <citation type="submission" date="2021-02" db="EMBL/GenBank/DDBJ databases">
        <authorList>
            <person name="Nowell W R."/>
        </authorList>
    </citation>
    <scope>NUCLEOTIDE SEQUENCE</scope>
</reference>
<evidence type="ECO:0000256" key="4">
    <source>
        <dbReference type="ARBA" id="ARBA00023242"/>
    </source>
</evidence>
<feature type="domain" description="SGF29 C-terminal" evidence="6">
    <location>
        <begin position="189"/>
        <end position="331"/>
    </location>
</feature>
<keyword evidence="3" id="KW-0804">Transcription</keyword>
<dbReference type="Gene3D" id="2.30.30.140">
    <property type="match status" value="2"/>
</dbReference>
<evidence type="ECO:0000256" key="1">
    <source>
        <dbReference type="ARBA" id="ARBA00004123"/>
    </source>
</evidence>
<evidence type="ECO:0000259" key="6">
    <source>
        <dbReference type="PROSITE" id="PS51518"/>
    </source>
</evidence>
<evidence type="ECO:0000313" key="8">
    <source>
        <dbReference type="Proteomes" id="UP000663852"/>
    </source>
</evidence>
<keyword evidence="4" id="KW-0539">Nucleus</keyword>
<dbReference type="EMBL" id="CAJNOJ010000003">
    <property type="protein sequence ID" value="CAF0734417.1"/>
    <property type="molecule type" value="Genomic_DNA"/>
</dbReference>
<sequence>MTRTNNNNIEHSPSRTSSSSSSAIAQPSSTEPKDIINQNELTIQKLLLELQDDLKQTKDCYNQSRDAWLSIQQQQQQQKSSTSPNENLNSQSIKSNVSQALTNVQNEIEMYKTALSKISQVRQLQIEITNVTKNHLDINRSHTTRRGLADLLSHMAYVLKIWYGSEHTGNCSNKGDIPPSLCGAIPAAPNHVCHVGDLIAGFVEGEDGDENWILAEVANVHANKTKYDIFDIDAEPGQGRYYNINKRHVIPLPQWRACPLTCPQALFPRRTIVLALYPQTSCFYKGIVESIPRVGKDSYSIIFEDSSYNSGYSPEFDVPQMFVVAYKDVKK</sequence>
<dbReference type="GO" id="GO:0005634">
    <property type="term" value="C:nucleus"/>
    <property type="evidence" value="ECO:0007669"/>
    <property type="project" value="UniProtKB-SubCell"/>
</dbReference>
<dbReference type="Proteomes" id="UP000663852">
    <property type="component" value="Unassembled WGS sequence"/>
</dbReference>
<dbReference type="InterPro" id="IPR047288">
    <property type="entry name" value="Tudor_SGF29_rpt1"/>
</dbReference>
<dbReference type="GO" id="GO:0000124">
    <property type="term" value="C:SAGA complex"/>
    <property type="evidence" value="ECO:0007669"/>
    <property type="project" value="InterPro"/>
</dbReference>
<dbReference type="OrthoDB" id="10265994at2759"/>
<feature type="compositionally biased region" description="Low complexity" evidence="5">
    <location>
        <begin position="14"/>
        <end position="30"/>
    </location>
</feature>
<dbReference type="PROSITE" id="PS51518">
    <property type="entry name" value="SGF29_C"/>
    <property type="match status" value="1"/>
</dbReference>
<organism evidence="7 8">
    <name type="scientific">Adineta ricciae</name>
    <name type="common">Rotifer</name>
    <dbReference type="NCBI Taxonomy" id="249248"/>
    <lineage>
        <taxon>Eukaryota</taxon>
        <taxon>Metazoa</taxon>
        <taxon>Spiralia</taxon>
        <taxon>Gnathifera</taxon>
        <taxon>Rotifera</taxon>
        <taxon>Eurotatoria</taxon>
        <taxon>Bdelloidea</taxon>
        <taxon>Adinetida</taxon>
        <taxon>Adinetidae</taxon>
        <taxon>Adineta</taxon>
    </lineage>
</organism>
<accession>A0A813N437</accession>